<dbReference type="SUPFAM" id="SSF56059">
    <property type="entry name" value="Glutathione synthetase ATP-binding domain-like"/>
    <property type="match status" value="1"/>
</dbReference>
<keyword evidence="2 4" id="KW-0547">Nucleotide-binding</keyword>
<dbReference type="PROSITE" id="PS50975">
    <property type="entry name" value="ATP_GRASP"/>
    <property type="match status" value="1"/>
</dbReference>
<dbReference type="AlphaFoldDB" id="E6VR59"/>
<accession>E6VR59</accession>
<keyword evidence="3 4" id="KW-0067">ATP-binding</keyword>
<dbReference type="GO" id="GO:0005524">
    <property type="term" value="F:ATP binding"/>
    <property type="evidence" value="ECO:0007669"/>
    <property type="project" value="UniProtKB-UniRule"/>
</dbReference>
<dbReference type="PANTHER" id="PTHR43585:SF2">
    <property type="entry name" value="ATP-GRASP ENZYME FSQD"/>
    <property type="match status" value="1"/>
</dbReference>
<dbReference type="GO" id="GO:0016874">
    <property type="term" value="F:ligase activity"/>
    <property type="evidence" value="ECO:0007669"/>
    <property type="project" value="UniProtKB-KW"/>
</dbReference>
<reference evidence="6 7" key="2">
    <citation type="journal article" date="2014" name="Genome Announc.">
        <title>Complete Genome Sequence of the Subsurface, Mesophilic Sulfate-Reducing Bacterium Desulfovibrio aespoeensis Aspo-2.</title>
        <authorList>
            <person name="Pedersen K."/>
            <person name="Bengtsson A."/>
            <person name="Edlund J."/>
            <person name="Rabe L."/>
            <person name="Hazen T."/>
            <person name="Chakraborty R."/>
            <person name="Goodwin L."/>
            <person name="Shapiro N."/>
        </authorList>
    </citation>
    <scope>NUCLEOTIDE SEQUENCE [LARGE SCALE GENOMIC DNA]</scope>
    <source>
        <strain evidence="7">ATCC 700646 / DSM 10631 / Aspo-2</strain>
    </source>
</reference>
<evidence type="ECO:0000256" key="4">
    <source>
        <dbReference type="PROSITE-ProRule" id="PRU00409"/>
    </source>
</evidence>
<dbReference type="InterPro" id="IPR052032">
    <property type="entry name" value="ATP-dep_AA_Ligase"/>
</dbReference>
<keyword evidence="1" id="KW-0436">Ligase</keyword>
<gene>
    <name evidence="6" type="ordered locus">Daes_3151</name>
</gene>
<keyword evidence="7" id="KW-1185">Reference proteome</keyword>
<dbReference type="GO" id="GO:0046872">
    <property type="term" value="F:metal ion binding"/>
    <property type="evidence" value="ECO:0007669"/>
    <property type="project" value="InterPro"/>
</dbReference>
<dbReference type="PANTHER" id="PTHR43585">
    <property type="entry name" value="FUMIPYRROLE BIOSYNTHESIS PROTEIN C"/>
    <property type="match status" value="1"/>
</dbReference>
<dbReference type="eggNOG" id="COG3919">
    <property type="taxonomic scope" value="Bacteria"/>
</dbReference>
<dbReference type="KEGG" id="das:Daes_3151"/>
<organism evidence="6 7">
    <name type="scientific">Pseudodesulfovibrio aespoeensis (strain ATCC 700646 / DSM 10631 / Aspo-2)</name>
    <name type="common">Desulfovibrio aespoeensis</name>
    <dbReference type="NCBI Taxonomy" id="643562"/>
    <lineage>
        <taxon>Bacteria</taxon>
        <taxon>Pseudomonadati</taxon>
        <taxon>Thermodesulfobacteriota</taxon>
        <taxon>Desulfovibrionia</taxon>
        <taxon>Desulfovibrionales</taxon>
        <taxon>Desulfovibrionaceae</taxon>
    </lineage>
</organism>
<dbReference type="EMBL" id="CP002431">
    <property type="protein sequence ID" value="ADU64143.1"/>
    <property type="molecule type" value="Genomic_DNA"/>
</dbReference>
<evidence type="ECO:0000313" key="7">
    <source>
        <dbReference type="Proteomes" id="UP000002191"/>
    </source>
</evidence>
<dbReference type="InterPro" id="IPR011761">
    <property type="entry name" value="ATP-grasp"/>
</dbReference>
<protein>
    <recommendedName>
        <fullName evidence="5">ATP-grasp domain-containing protein</fullName>
    </recommendedName>
</protein>
<evidence type="ECO:0000256" key="3">
    <source>
        <dbReference type="ARBA" id="ARBA00022840"/>
    </source>
</evidence>
<evidence type="ECO:0000256" key="1">
    <source>
        <dbReference type="ARBA" id="ARBA00022598"/>
    </source>
</evidence>
<evidence type="ECO:0000313" key="6">
    <source>
        <dbReference type="EMBL" id="ADU64143.1"/>
    </source>
</evidence>
<sequence length="396" mass="43440">MLLLDAPYVSEYLCETAARLGQPVLDTDRARAVVCDRAARDRLLFVDQAELARRIVAGERVLANSENSLDLVLAAAEGSDLARQIEVCKDKARFREVTACLYPDYRFARVTAEGLGAFDPAGFPKPFVIKPSRGFFSLGVHVVCLDSQWPATAAALERERATMNAQYPESVVDAGEFIVEAAIQGEEYAIDVYFDAKGEPVVTNILHHRFASEDDVSDRLYYTSPQIVRTWLGPFTEAARRIGLACGFHDFPMHLEVRVGADGAILPIEANPLRFAGWCVADITAHAWGFNPYECYLADTRPDWPAILDAKSAAGEGDAVHAMVIGDLPSAMDGATITRVDYDGFAALFDTVLELRRMDYTAYPVFAFVFAKAASDRMDRLAAMTGADFTPLITTA</sequence>
<reference evidence="7" key="1">
    <citation type="submission" date="2010-12" db="EMBL/GenBank/DDBJ databases">
        <title>Complete sequence of Desulfovibrio aespoeensis Aspo-2.</title>
        <authorList>
            <consortium name="US DOE Joint Genome Institute"/>
            <person name="Lucas S."/>
            <person name="Copeland A."/>
            <person name="Lapidus A."/>
            <person name="Cheng J.-F."/>
            <person name="Goodwin L."/>
            <person name="Pitluck S."/>
            <person name="Chertkov O."/>
            <person name="Misra M."/>
            <person name="Detter J.C."/>
            <person name="Han C."/>
            <person name="Tapia R."/>
            <person name="Land M."/>
            <person name="Hauser L."/>
            <person name="Kyrpides N."/>
            <person name="Ivanova N."/>
            <person name="Ovchinnikova G."/>
            <person name="Pedersen K."/>
            <person name="Jagevall S."/>
            <person name="Hazen T."/>
            <person name="Woyke T."/>
        </authorList>
    </citation>
    <scope>NUCLEOTIDE SEQUENCE [LARGE SCALE GENOMIC DNA]</scope>
    <source>
        <strain evidence="7">ATCC 700646 / DSM 10631 / Aspo-2</strain>
    </source>
</reference>
<dbReference type="STRING" id="643562.Daes_3151"/>
<dbReference type="RefSeq" id="WP_013516044.1">
    <property type="nucleotide sequence ID" value="NC_014844.1"/>
</dbReference>
<dbReference type="Pfam" id="PF13535">
    <property type="entry name" value="ATP-grasp_4"/>
    <property type="match status" value="1"/>
</dbReference>
<feature type="domain" description="ATP-grasp" evidence="5">
    <location>
        <begin position="92"/>
        <end position="301"/>
    </location>
</feature>
<dbReference type="OrthoDB" id="6964321at2"/>
<evidence type="ECO:0000259" key="5">
    <source>
        <dbReference type="PROSITE" id="PS50975"/>
    </source>
</evidence>
<name>E6VR59_PSEA9</name>
<dbReference type="Gene3D" id="3.30.470.20">
    <property type="entry name" value="ATP-grasp fold, B domain"/>
    <property type="match status" value="1"/>
</dbReference>
<dbReference type="HOGENOM" id="CLU_061134_0_0_7"/>
<dbReference type="Proteomes" id="UP000002191">
    <property type="component" value="Chromosome"/>
</dbReference>
<proteinExistence type="predicted"/>
<evidence type="ECO:0000256" key="2">
    <source>
        <dbReference type="ARBA" id="ARBA00022741"/>
    </source>
</evidence>